<dbReference type="EMBL" id="QXED01000005">
    <property type="protein sequence ID" value="RIV21667.1"/>
    <property type="molecule type" value="Genomic_DNA"/>
</dbReference>
<evidence type="ECO:0000259" key="8">
    <source>
        <dbReference type="Pfam" id="PF12704"/>
    </source>
</evidence>
<evidence type="ECO:0000256" key="5">
    <source>
        <dbReference type="ARBA" id="ARBA00023136"/>
    </source>
</evidence>
<evidence type="ECO:0000256" key="6">
    <source>
        <dbReference type="SAM" id="Phobius"/>
    </source>
</evidence>
<feature type="transmembrane region" description="Helical" evidence="6">
    <location>
        <begin position="692"/>
        <end position="712"/>
    </location>
</feature>
<dbReference type="PANTHER" id="PTHR30572:SF18">
    <property type="entry name" value="ABC-TYPE MACROLIDE FAMILY EXPORT SYSTEM PERMEASE COMPONENT 2"/>
    <property type="match status" value="1"/>
</dbReference>
<keyword evidence="4 6" id="KW-1133">Transmembrane helix</keyword>
<evidence type="ECO:0000256" key="1">
    <source>
        <dbReference type="ARBA" id="ARBA00004651"/>
    </source>
</evidence>
<feature type="transmembrane region" description="Helical" evidence="6">
    <location>
        <begin position="21"/>
        <end position="40"/>
    </location>
</feature>
<feature type="transmembrane region" description="Helical" evidence="6">
    <location>
        <begin position="356"/>
        <end position="375"/>
    </location>
</feature>
<evidence type="ECO:0000259" key="7">
    <source>
        <dbReference type="Pfam" id="PF02687"/>
    </source>
</evidence>
<name>A0A418M6X4_9BACT</name>
<dbReference type="Pfam" id="PF02687">
    <property type="entry name" value="FtsX"/>
    <property type="match status" value="2"/>
</dbReference>
<evidence type="ECO:0000256" key="2">
    <source>
        <dbReference type="ARBA" id="ARBA00022475"/>
    </source>
</evidence>
<dbReference type="InterPro" id="IPR003838">
    <property type="entry name" value="ABC3_permease_C"/>
</dbReference>
<keyword evidence="5 6" id="KW-0472">Membrane</keyword>
<proteinExistence type="predicted"/>
<feature type="transmembrane region" description="Helical" evidence="6">
    <location>
        <begin position="302"/>
        <end position="323"/>
    </location>
</feature>
<dbReference type="InterPro" id="IPR050250">
    <property type="entry name" value="Macrolide_Exporter_MacB"/>
</dbReference>
<feature type="domain" description="MacB-like periplasmic core" evidence="8">
    <location>
        <begin position="20"/>
        <end position="261"/>
    </location>
</feature>
<sequence>MLRNYLKIAYRNLTKHKASTLINLSGLTLGVTACLVIYVITSFELGFDTFHPDGERIYRMVGTFTNPTTGEKSPMGFVPNAVPKAVREEISGFETVAAFHNIESEVLIPNGREKPKQFDQRKHGVDNAEIIIVEPQYFDIFKYQWLAGNPQTALREPFKMVLSEKKARTYFGDLPPDQVLGKEVIYWDSIRVSVAGVVKDWDQSTDLTFTDFISFPTIRASAQMKRSINLDEWNDIWSASQAFVKLPEGATTAQFAPAFRQFAQRHFPKNFNFELDLQPLSDLHFNADYGDNYARKAHLPTLYGLMGVAVFILLIAAINFINLSTAQSVERAKEVGIRKVLGSSRRSLIGQFMSETFILTALAVVTSLLLVKPILTSFQSFIPAGVDINPTAPRVLVFLGALTILTMIMAGLYPSLALSSYRPVITLKGQNALLGNQKGRLRQGLIVFQFTVSLVFIIGTIIVGRQLNFMRNKDLGFRSDAVLVLSPPKGAGNKLSVLYDKVRQLSGVQKATLQVLEPMGISYGLDKVTYKGKTVQTLEAAYKMGDENYIPFYEMKLLAGRTLVKSDSSRELVVNESFVKALGFKQPAEALNKSLQWRDKLYPIVGVVADFHQQSMHEKIAPTFITTVPYARDLAVKLSHVQGEQFYMTLGEIRQLWQEVYPDTKFEYSFMDDTLAQFYEKEQKTARLVNTATAIAILISCLGLFGLATFTAQQRTKEIGVRKVLGASVSSIIALLSADFIRLVFIAILIASPVAWWATDKWLQDFAYKADITWWVFVLAGLLAMGIALLTVSFQSVKAALMDPAKSLRTE</sequence>
<evidence type="ECO:0000313" key="10">
    <source>
        <dbReference type="Proteomes" id="UP000283523"/>
    </source>
</evidence>
<dbReference type="Pfam" id="PF12704">
    <property type="entry name" value="MacB_PCD"/>
    <property type="match status" value="2"/>
</dbReference>
<feature type="transmembrane region" description="Helical" evidence="6">
    <location>
        <begin position="395"/>
        <end position="413"/>
    </location>
</feature>
<feature type="domain" description="ABC3 transporter permease C-terminal" evidence="7">
    <location>
        <begin position="692"/>
        <end position="800"/>
    </location>
</feature>
<gene>
    <name evidence="9" type="ORF">DYU11_18215</name>
</gene>
<feature type="transmembrane region" description="Helical" evidence="6">
    <location>
        <begin position="724"/>
        <end position="752"/>
    </location>
</feature>
<feature type="domain" description="MacB-like periplasmic core" evidence="8">
    <location>
        <begin position="452"/>
        <end position="629"/>
    </location>
</feature>
<dbReference type="GO" id="GO:0005886">
    <property type="term" value="C:plasma membrane"/>
    <property type="evidence" value="ECO:0007669"/>
    <property type="project" value="UniProtKB-SubCell"/>
</dbReference>
<keyword evidence="10" id="KW-1185">Reference proteome</keyword>
<comment type="subcellular location">
    <subcellularLocation>
        <location evidence="1">Cell membrane</location>
        <topology evidence="1">Multi-pass membrane protein</topology>
    </subcellularLocation>
</comment>
<accession>A0A418M6X4</accession>
<dbReference type="Proteomes" id="UP000283523">
    <property type="component" value="Unassembled WGS sequence"/>
</dbReference>
<protein>
    <submittedName>
        <fullName evidence="9">ABC transporter permease</fullName>
    </submittedName>
</protein>
<dbReference type="GO" id="GO:0022857">
    <property type="term" value="F:transmembrane transporter activity"/>
    <property type="evidence" value="ECO:0007669"/>
    <property type="project" value="TreeGrafter"/>
</dbReference>
<keyword evidence="3 6" id="KW-0812">Transmembrane</keyword>
<dbReference type="PANTHER" id="PTHR30572">
    <property type="entry name" value="MEMBRANE COMPONENT OF TRANSPORTER-RELATED"/>
    <property type="match status" value="1"/>
</dbReference>
<feature type="transmembrane region" description="Helical" evidence="6">
    <location>
        <begin position="772"/>
        <end position="792"/>
    </location>
</feature>
<dbReference type="OrthoDB" id="5933722at2"/>
<organism evidence="9 10">
    <name type="scientific">Fibrisoma montanum</name>
    <dbReference type="NCBI Taxonomy" id="2305895"/>
    <lineage>
        <taxon>Bacteria</taxon>
        <taxon>Pseudomonadati</taxon>
        <taxon>Bacteroidota</taxon>
        <taxon>Cytophagia</taxon>
        <taxon>Cytophagales</taxon>
        <taxon>Spirosomataceae</taxon>
        <taxon>Fibrisoma</taxon>
    </lineage>
</organism>
<evidence type="ECO:0000313" key="9">
    <source>
        <dbReference type="EMBL" id="RIV21667.1"/>
    </source>
</evidence>
<dbReference type="PROSITE" id="PS51257">
    <property type="entry name" value="PROKAR_LIPOPROTEIN"/>
    <property type="match status" value="1"/>
</dbReference>
<reference evidence="9 10" key="1">
    <citation type="submission" date="2018-08" db="EMBL/GenBank/DDBJ databases">
        <title>Fibrisoma montanum sp. nov., isolated from Danxia mountain soil.</title>
        <authorList>
            <person name="Huang Y."/>
        </authorList>
    </citation>
    <scope>NUCLEOTIDE SEQUENCE [LARGE SCALE GENOMIC DNA]</scope>
    <source>
        <strain evidence="9 10">HYT19</strain>
    </source>
</reference>
<dbReference type="InterPro" id="IPR025857">
    <property type="entry name" value="MacB_PCD"/>
</dbReference>
<evidence type="ECO:0000256" key="4">
    <source>
        <dbReference type="ARBA" id="ARBA00022989"/>
    </source>
</evidence>
<feature type="transmembrane region" description="Helical" evidence="6">
    <location>
        <begin position="445"/>
        <end position="464"/>
    </location>
</feature>
<feature type="domain" description="ABC3 transporter permease C-terminal" evidence="7">
    <location>
        <begin position="308"/>
        <end position="420"/>
    </location>
</feature>
<evidence type="ECO:0000256" key="3">
    <source>
        <dbReference type="ARBA" id="ARBA00022692"/>
    </source>
</evidence>
<dbReference type="AlphaFoldDB" id="A0A418M6X4"/>
<comment type="caution">
    <text evidence="9">The sequence shown here is derived from an EMBL/GenBank/DDBJ whole genome shotgun (WGS) entry which is preliminary data.</text>
</comment>
<keyword evidence="2" id="KW-1003">Cell membrane</keyword>